<organism evidence="2 3">
    <name type="scientific">Parascaris equorum</name>
    <name type="common">Equine roundworm</name>
    <dbReference type="NCBI Taxonomy" id="6256"/>
    <lineage>
        <taxon>Eukaryota</taxon>
        <taxon>Metazoa</taxon>
        <taxon>Ecdysozoa</taxon>
        <taxon>Nematoda</taxon>
        <taxon>Chromadorea</taxon>
        <taxon>Rhabditida</taxon>
        <taxon>Spirurina</taxon>
        <taxon>Ascaridomorpha</taxon>
        <taxon>Ascaridoidea</taxon>
        <taxon>Ascarididae</taxon>
        <taxon>Parascaris</taxon>
    </lineage>
</organism>
<dbReference type="AlphaFoldDB" id="A0A914RS03"/>
<name>A0A914RS03_PAREQ</name>
<keyword evidence="1" id="KW-0472">Membrane</keyword>
<evidence type="ECO:0000313" key="2">
    <source>
        <dbReference type="Proteomes" id="UP000887564"/>
    </source>
</evidence>
<dbReference type="Proteomes" id="UP000887564">
    <property type="component" value="Unplaced"/>
</dbReference>
<evidence type="ECO:0000313" key="3">
    <source>
        <dbReference type="WBParaSite" id="PEQ_0000908801-mRNA-1"/>
    </source>
</evidence>
<dbReference type="WBParaSite" id="PEQ_0000908801-mRNA-1">
    <property type="protein sequence ID" value="PEQ_0000908801-mRNA-1"/>
    <property type="gene ID" value="PEQ_0000908801"/>
</dbReference>
<feature type="transmembrane region" description="Helical" evidence="1">
    <location>
        <begin position="58"/>
        <end position="89"/>
    </location>
</feature>
<proteinExistence type="predicted"/>
<keyword evidence="1" id="KW-1133">Transmembrane helix</keyword>
<accession>A0A914RS03</accession>
<keyword evidence="2" id="KW-1185">Reference proteome</keyword>
<protein>
    <submittedName>
        <fullName evidence="3">Uncharacterized protein</fullName>
    </submittedName>
</protein>
<evidence type="ECO:0000256" key="1">
    <source>
        <dbReference type="SAM" id="Phobius"/>
    </source>
</evidence>
<reference evidence="3" key="1">
    <citation type="submission" date="2022-11" db="UniProtKB">
        <authorList>
            <consortium name="WormBaseParasite"/>
        </authorList>
    </citation>
    <scope>IDENTIFICATION</scope>
</reference>
<sequence length="92" mass="10252">MCSYCLAFCIEALVVGLHDYVRIRLETKIVQSVTIAVHISMAKMLAKKMKYEIDAGQLIWLVAFATTVAIDVMEGLAISIVFALLTIIFRSQ</sequence>
<keyword evidence="1" id="KW-0812">Transmembrane</keyword>